<accession>A0ABS3UE54</accession>
<keyword evidence="4" id="KW-1185">Reference proteome</keyword>
<dbReference type="Gene3D" id="1.10.287.1490">
    <property type="match status" value="1"/>
</dbReference>
<evidence type="ECO:0008006" key="5">
    <source>
        <dbReference type="Google" id="ProtNLM"/>
    </source>
</evidence>
<evidence type="ECO:0000313" key="4">
    <source>
        <dbReference type="Proteomes" id="UP000679690"/>
    </source>
</evidence>
<dbReference type="Proteomes" id="UP000679690">
    <property type="component" value="Unassembled WGS sequence"/>
</dbReference>
<comment type="caution">
    <text evidence="3">The sequence shown here is derived from an EMBL/GenBank/DDBJ whole genome shotgun (WGS) entry which is preliminary data.</text>
</comment>
<reference evidence="3 4" key="1">
    <citation type="submission" date="2021-03" db="EMBL/GenBank/DDBJ databases">
        <title>Actinoplanes flavus sp. nov., a novel actinomycete isolated from Coconut Palm rhizosphere soil.</title>
        <authorList>
            <person name="Luo X."/>
        </authorList>
    </citation>
    <scope>NUCLEOTIDE SEQUENCE [LARGE SCALE GENOMIC DNA]</scope>
    <source>
        <strain evidence="3 4">NEAU-H7</strain>
    </source>
</reference>
<gene>
    <name evidence="3" type="ORF">J5X75_04195</name>
</gene>
<protein>
    <recommendedName>
        <fullName evidence="5">Replication region DNA-binding N-term</fullName>
    </recommendedName>
</protein>
<evidence type="ECO:0000256" key="1">
    <source>
        <dbReference type="SAM" id="Coils"/>
    </source>
</evidence>
<evidence type="ECO:0000313" key="3">
    <source>
        <dbReference type="EMBL" id="MBO3736721.1"/>
    </source>
</evidence>
<proteinExistence type="predicted"/>
<evidence type="ECO:0000256" key="2">
    <source>
        <dbReference type="SAM" id="MobiDB-lite"/>
    </source>
</evidence>
<dbReference type="Pfam" id="PF19776">
    <property type="entry name" value="DUF6262"/>
    <property type="match status" value="1"/>
</dbReference>
<dbReference type="RefSeq" id="WP_208465935.1">
    <property type="nucleotide sequence ID" value="NZ_JAGFNS010000002.1"/>
</dbReference>
<organism evidence="3 4">
    <name type="scientific">Actinoplanes flavus</name>
    <dbReference type="NCBI Taxonomy" id="2820290"/>
    <lineage>
        <taxon>Bacteria</taxon>
        <taxon>Bacillati</taxon>
        <taxon>Actinomycetota</taxon>
        <taxon>Actinomycetes</taxon>
        <taxon>Micromonosporales</taxon>
        <taxon>Micromonosporaceae</taxon>
        <taxon>Actinoplanes</taxon>
    </lineage>
</organism>
<dbReference type="EMBL" id="JAGFNS010000002">
    <property type="protein sequence ID" value="MBO3736721.1"/>
    <property type="molecule type" value="Genomic_DNA"/>
</dbReference>
<keyword evidence="1" id="KW-0175">Coiled coil</keyword>
<dbReference type="InterPro" id="IPR046229">
    <property type="entry name" value="TnpC-like"/>
</dbReference>
<name>A0ABS3UE54_9ACTN</name>
<sequence>MPSSPAPARTAAALQARHRGIDAMLHRVGDALHRMRRERSKITFAAVARRAAVSRTFLYQNPRARTLVQQAGADATAHTVRDHEQRVADVQASWRERALNAEDALKAAHHEVTRQRTTIADLLGKIRDLEQDLPPDGVQRIITDNTTLKQQVRQLNQENRGLQDRLRGARDNARFLDKRVADLEAAIADGALVSGEQQSRPAVKAPAVSETR</sequence>
<feature type="region of interest" description="Disordered" evidence="2">
    <location>
        <begin position="193"/>
        <end position="212"/>
    </location>
</feature>
<feature type="coiled-coil region" evidence="1">
    <location>
        <begin position="138"/>
        <end position="186"/>
    </location>
</feature>